<feature type="compositionally biased region" description="Polar residues" evidence="1">
    <location>
        <begin position="455"/>
        <end position="464"/>
    </location>
</feature>
<proteinExistence type="predicted"/>
<dbReference type="Proteomes" id="UP000823405">
    <property type="component" value="Unassembled WGS sequence"/>
</dbReference>
<evidence type="ECO:0000256" key="2">
    <source>
        <dbReference type="SAM" id="Phobius"/>
    </source>
</evidence>
<feature type="compositionally biased region" description="Basic and acidic residues" evidence="1">
    <location>
        <begin position="465"/>
        <end position="479"/>
    </location>
</feature>
<feature type="compositionally biased region" description="Low complexity" evidence="1">
    <location>
        <begin position="501"/>
        <end position="510"/>
    </location>
</feature>
<feature type="compositionally biased region" description="Basic and acidic residues" evidence="1">
    <location>
        <begin position="156"/>
        <end position="173"/>
    </location>
</feature>
<name>A0A9P6R2Z3_9FUNG</name>
<feature type="region of interest" description="Disordered" evidence="1">
    <location>
        <begin position="446"/>
        <end position="596"/>
    </location>
</feature>
<feature type="compositionally biased region" description="Low complexity" evidence="1">
    <location>
        <begin position="540"/>
        <end position="575"/>
    </location>
</feature>
<keyword evidence="2" id="KW-0472">Membrane</keyword>
<evidence type="ECO:0000313" key="3">
    <source>
        <dbReference type="EMBL" id="KAG0310072.1"/>
    </source>
</evidence>
<feature type="transmembrane region" description="Helical" evidence="2">
    <location>
        <begin position="33"/>
        <end position="52"/>
    </location>
</feature>
<feature type="transmembrane region" description="Helical" evidence="2">
    <location>
        <begin position="64"/>
        <end position="88"/>
    </location>
</feature>
<keyword evidence="2" id="KW-0812">Transmembrane</keyword>
<protein>
    <submittedName>
        <fullName evidence="3">Uncharacterized protein</fullName>
    </submittedName>
</protein>
<organism evidence="3 4">
    <name type="scientific">Linnemannia gamsii</name>
    <dbReference type="NCBI Taxonomy" id="64522"/>
    <lineage>
        <taxon>Eukaryota</taxon>
        <taxon>Fungi</taxon>
        <taxon>Fungi incertae sedis</taxon>
        <taxon>Mucoromycota</taxon>
        <taxon>Mortierellomycotina</taxon>
        <taxon>Mortierellomycetes</taxon>
        <taxon>Mortierellales</taxon>
        <taxon>Mortierellaceae</taxon>
        <taxon>Linnemannia</taxon>
    </lineage>
</organism>
<accession>A0A9P6R2Z3</accession>
<keyword evidence="2" id="KW-1133">Transmembrane helix</keyword>
<dbReference type="OrthoDB" id="2414229at2759"/>
<gene>
    <name evidence="3" type="ORF">BGZ97_012814</name>
</gene>
<feature type="region of interest" description="Disordered" evidence="1">
    <location>
        <begin position="337"/>
        <end position="375"/>
    </location>
</feature>
<feature type="compositionally biased region" description="Polar residues" evidence="1">
    <location>
        <begin position="362"/>
        <end position="375"/>
    </location>
</feature>
<feature type="compositionally biased region" description="Basic and acidic residues" evidence="1">
    <location>
        <begin position="340"/>
        <end position="361"/>
    </location>
</feature>
<sequence>MGFRPNGFLHGSLWLQVTALVVLTSLLADSNAWIGAILAAFGLCFVCIGIGAAHMMSLGYLYSYATLVGVWNLLAVTHTLIVCGLITIPNETIDPTLLQGQKIAEGELDTLKIAVPVLYGIQGCSWLFSLVCLVCLRVVVPDDVTHGFEIQDPKRESATHSLEDTQHIREGQRRSRRSSRSFMGFRQSGVAPLDSHPNGIGTSEQHQQKHAHIERHADHSYGAYEMQDPEKTWITGERRSSQDSNIFVFPKDKRISQVVLTFRDDISKEFDATLTSLTKPSPAVTNGGVLEARTVFITNHYGLGNMSFDRPGESLSDMIFKAVQPLTMDVTPKVAIKSGHTKETAARVSHDSEQTDSDTRAESPTFSPKSPTLSATTTLDEFGVSEQEDAEMELALPSTSDSGVNLSSELRDDPYAQPSQILYEEWISRQHGTNSAAIPLKYPNHVPAVPERRSSLGQSTQHSPYSRDDNDIDHYEHHNQFVSPSTQPNTSYAHPYSEDYSTSTTSSTTSGPSHVQTITHPTPPPRPKPSLASIPLQYWRNRNNNNSNNSGQSDESGPSSPPFSSNSSVPFSLASTFSKKKRQPPTLPTVDSLPQPPPLIIPTIVLHPDEEDGEPARVLSEMDIEYLSTMPPAPLRPLIPSWEEGEEDEYYDQDINEGYDYDDYHQGYEQGYDEEAEGEEECGEIMDDDEDVDAGMDINREGGKEVVCSGIVGRLEQPGVNPEVEYDPYALDVPIHLEIDLQGLEQGDVTGYGYI</sequence>
<feature type="region of interest" description="Disordered" evidence="1">
    <location>
        <begin position="156"/>
        <end position="214"/>
    </location>
</feature>
<dbReference type="EMBL" id="JAAAIN010000888">
    <property type="protein sequence ID" value="KAG0310072.1"/>
    <property type="molecule type" value="Genomic_DNA"/>
</dbReference>
<evidence type="ECO:0000313" key="4">
    <source>
        <dbReference type="Proteomes" id="UP000823405"/>
    </source>
</evidence>
<comment type="caution">
    <text evidence="3">The sequence shown here is derived from an EMBL/GenBank/DDBJ whole genome shotgun (WGS) entry which is preliminary data.</text>
</comment>
<keyword evidence="4" id="KW-1185">Reference proteome</keyword>
<feature type="compositionally biased region" description="Polar residues" evidence="1">
    <location>
        <begin position="480"/>
        <end position="492"/>
    </location>
</feature>
<dbReference type="AlphaFoldDB" id="A0A9P6R2Z3"/>
<feature type="transmembrane region" description="Helical" evidence="2">
    <location>
        <begin position="7"/>
        <end position="27"/>
    </location>
</feature>
<feature type="compositionally biased region" description="Polar residues" evidence="1">
    <location>
        <begin position="511"/>
        <end position="520"/>
    </location>
</feature>
<reference evidence="3" key="1">
    <citation type="journal article" date="2020" name="Fungal Divers.">
        <title>Resolving the Mortierellaceae phylogeny through synthesis of multi-gene phylogenetics and phylogenomics.</title>
        <authorList>
            <person name="Vandepol N."/>
            <person name="Liber J."/>
            <person name="Desiro A."/>
            <person name="Na H."/>
            <person name="Kennedy M."/>
            <person name="Barry K."/>
            <person name="Grigoriev I.V."/>
            <person name="Miller A.N."/>
            <person name="O'Donnell K."/>
            <person name="Stajich J.E."/>
            <person name="Bonito G."/>
        </authorList>
    </citation>
    <scope>NUCLEOTIDE SEQUENCE</scope>
    <source>
        <strain evidence="3">NVP60</strain>
    </source>
</reference>
<evidence type="ECO:0000256" key="1">
    <source>
        <dbReference type="SAM" id="MobiDB-lite"/>
    </source>
</evidence>